<dbReference type="GO" id="GO:1990234">
    <property type="term" value="C:transferase complex"/>
    <property type="evidence" value="ECO:0007669"/>
    <property type="project" value="UniProtKB-ARBA"/>
</dbReference>
<feature type="region of interest" description="Disordered" evidence="4">
    <location>
        <begin position="1"/>
        <end position="26"/>
    </location>
</feature>
<evidence type="ECO:0000256" key="4">
    <source>
        <dbReference type="SAM" id="MobiDB-lite"/>
    </source>
</evidence>
<evidence type="ECO:0000313" key="6">
    <source>
        <dbReference type="Proteomes" id="UP001162131"/>
    </source>
</evidence>
<dbReference type="PROSITE" id="PS50082">
    <property type="entry name" value="WD_REPEATS_2"/>
    <property type="match status" value="4"/>
</dbReference>
<dbReference type="EMBL" id="CAJZBQ010000047">
    <property type="protein sequence ID" value="CAG9329043.1"/>
    <property type="molecule type" value="Genomic_DNA"/>
</dbReference>
<evidence type="ECO:0000256" key="2">
    <source>
        <dbReference type="ARBA" id="ARBA00022737"/>
    </source>
</evidence>
<dbReference type="PANTHER" id="PTHR22847:SF637">
    <property type="entry name" value="WD REPEAT DOMAIN 5B"/>
    <property type="match status" value="1"/>
</dbReference>
<feature type="repeat" description="WD" evidence="3">
    <location>
        <begin position="506"/>
        <end position="541"/>
    </location>
</feature>
<feature type="repeat" description="WD" evidence="3">
    <location>
        <begin position="431"/>
        <end position="471"/>
    </location>
</feature>
<dbReference type="SMART" id="SM00320">
    <property type="entry name" value="WD40"/>
    <property type="match status" value="6"/>
</dbReference>
<name>A0AAU9JSR1_9CILI</name>
<dbReference type="PROSITE" id="PS50294">
    <property type="entry name" value="WD_REPEATS_REGION"/>
    <property type="match status" value="2"/>
</dbReference>
<dbReference type="InterPro" id="IPR020472">
    <property type="entry name" value="WD40_PAC1"/>
</dbReference>
<evidence type="ECO:0000256" key="1">
    <source>
        <dbReference type="ARBA" id="ARBA00022574"/>
    </source>
</evidence>
<dbReference type="InterPro" id="IPR019775">
    <property type="entry name" value="WD40_repeat_CS"/>
</dbReference>
<feature type="compositionally biased region" description="Basic and acidic residues" evidence="4">
    <location>
        <begin position="141"/>
        <end position="160"/>
    </location>
</feature>
<dbReference type="SUPFAM" id="SSF50978">
    <property type="entry name" value="WD40 repeat-like"/>
    <property type="match status" value="1"/>
</dbReference>
<reference evidence="5" key="1">
    <citation type="submission" date="2021-09" db="EMBL/GenBank/DDBJ databases">
        <authorList>
            <consortium name="AG Swart"/>
            <person name="Singh M."/>
            <person name="Singh A."/>
            <person name="Seah K."/>
            <person name="Emmerich C."/>
        </authorList>
    </citation>
    <scope>NUCLEOTIDE SEQUENCE</scope>
    <source>
        <strain evidence="5">ATCC30299</strain>
    </source>
</reference>
<feature type="compositionally biased region" description="Basic and acidic residues" evidence="4">
    <location>
        <begin position="103"/>
        <end position="118"/>
    </location>
</feature>
<dbReference type="InterPro" id="IPR036322">
    <property type="entry name" value="WD40_repeat_dom_sf"/>
</dbReference>
<organism evidence="5 6">
    <name type="scientific">Blepharisma stoltei</name>
    <dbReference type="NCBI Taxonomy" id="1481888"/>
    <lineage>
        <taxon>Eukaryota</taxon>
        <taxon>Sar</taxon>
        <taxon>Alveolata</taxon>
        <taxon>Ciliophora</taxon>
        <taxon>Postciliodesmatophora</taxon>
        <taxon>Heterotrichea</taxon>
        <taxon>Heterotrichida</taxon>
        <taxon>Blepharismidae</taxon>
        <taxon>Blepharisma</taxon>
    </lineage>
</organism>
<sequence length="541" mass="61043">MQKSSSATNQTLIKGESTSDPSKIYSLIPPRKRHLTPNSRVRSTKVIIPSQGSSFCHTPQISDIIPFITCGSIPVGFQFPLKNRLKNQKYLPSKNLENSPTRRTSDAVGKEFSPEARTDSTMANSWYSNQNPCNSISEDVSSPHRQVESLPGTEDKESPKSVRVSYTTMSDFHQIVPKINTKSVLKSKLINCQEKIYKLPNRAKTPNIRPRTPEFYHSQNPHNQESIQEYFAGSNISRLKRKGKNDDKKLDFSSDFVNIKYLLAGHKNSVNCVEVWDENIWSGSKDCKINVWNFNEILQSNKKIIRKPVVIGKHHGSVNVIKKCSNLIASGGQDCYIKLWSPNYKELGCLKTSSSIKSLESLYSNKLISGSLESITAWDLAKQTHIREPITEHLKKINSLTRHTEFTFISGSDDSTIKLWDLRVPRSILTLISHENPITCTIFTSQFTFLSGSLDKSIKEWDIRVADVISTRQSNSKIYCMSAIGLKIAAGGNGIEIWDENKHKDINFHEGRIKCLCYDGSQKLLFSSSTDNIVAAWSFKE</sequence>
<evidence type="ECO:0000256" key="3">
    <source>
        <dbReference type="PROSITE-ProRule" id="PRU00221"/>
    </source>
</evidence>
<protein>
    <submittedName>
        <fullName evidence="5">Uncharacterized protein</fullName>
    </submittedName>
</protein>
<feature type="region of interest" description="Disordered" evidence="4">
    <location>
        <begin position="92"/>
        <end position="161"/>
    </location>
</feature>
<keyword evidence="1 3" id="KW-0853">WD repeat</keyword>
<dbReference type="Pfam" id="PF00400">
    <property type="entry name" value="WD40"/>
    <property type="match status" value="5"/>
</dbReference>
<dbReference type="Gene3D" id="2.130.10.10">
    <property type="entry name" value="YVTN repeat-like/Quinoprotein amine dehydrogenase"/>
    <property type="match status" value="2"/>
</dbReference>
<keyword evidence="6" id="KW-1185">Reference proteome</keyword>
<keyword evidence="2" id="KW-0677">Repeat</keyword>
<feature type="repeat" description="WD" evidence="3">
    <location>
        <begin position="263"/>
        <end position="295"/>
    </location>
</feature>
<feature type="repeat" description="WD" evidence="3">
    <location>
        <begin position="390"/>
        <end position="430"/>
    </location>
</feature>
<feature type="compositionally biased region" description="Polar residues" evidence="4">
    <location>
        <begin position="1"/>
        <end position="21"/>
    </location>
</feature>
<proteinExistence type="predicted"/>
<gene>
    <name evidence="5" type="ORF">BSTOLATCC_MIC47879</name>
</gene>
<feature type="compositionally biased region" description="Polar residues" evidence="4">
    <location>
        <begin position="119"/>
        <end position="140"/>
    </location>
</feature>
<dbReference type="InterPro" id="IPR015943">
    <property type="entry name" value="WD40/YVTN_repeat-like_dom_sf"/>
</dbReference>
<accession>A0AAU9JSR1</accession>
<dbReference type="PROSITE" id="PS00678">
    <property type="entry name" value="WD_REPEATS_1"/>
    <property type="match status" value="1"/>
</dbReference>
<dbReference type="AlphaFoldDB" id="A0AAU9JSR1"/>
<comment type="caution">
    <text evidence="5">The sequence shown here is derived from an EMBL/GenBank/DDBJ whole genome shotgun (WGS) entry which is preliminary data.</text>
</comment>
<dbReference type="PRINTS" id="PR00320">
    <property type="entry name" value="GPROTEINBRPT"/>
</dbReference>
<dbReference type="InterPro" id="IPR001680">
    <property type="entry name" value="WD40_rpt"/>
</dbReference>
<evidence type="ECO:0000313" key="5">
    <source>
        <dbReference type="EMBL" id="CAG9329043.1"/>
    </source>
</evidence>
<dbReference type="PANTHER" id="PTHR22847">
    <property type="entry name" value="WD40 REPEAT PROTEIN"/>
    <property type="match status" value="1"/>
</dbReference>
<dbReference type="Proteomes" id="UP001162131">
    <property type="component" value="Unassembled WGS sequence"/>
</dbReference>